<dbReference type="PANTHER" id="PTHR33677:SF3">
    <property type="entry name" value="COPPER-SENSING TRANSCRIPTIONAL REPRESSOR RICR"/>
    <property type="match status" value="1"/>
</dbReference>
<dbReference type="Pfam" id="PF02583">
    <property type="entry name" value="Trns_repr_metal"/>
    <property type="match status" value="1"/>
</dbReference>
<comment type="similarity">
    <text evidence="1">Belongs to the FrmR/RcnR family.</text>
</comment>
<dbReference type="Proteomes" id="UP000186400">
    <property type="component" value="Unassembled WGS sequence"/>
</dbReference>
<dbReference type="CDD" id="cd10148">
    <property type="entry name" value="CsoR-like_DUF156"/>
    <property type="match status" value="1"/>
</dbReference>
<keyword evidence="3" id="KW-1185">Reference proteome</keyword>
<dbReference type="AlphaFoldDB" id="A0A1N6WAQ2"/>
<keyword evidence="2" id="KW-0238">DNA-binding</keyword>
<dbReference type="EMBL" id="FTMS01000017">
    <property type="protein sequence ID" value="SIQ87221.1"/>
    <property type="molecule type" value="Genomic_DNA"/>
</dbReference>
<dbReference type="STRING" id="159291.SAMN05920897_1176"/>
<dbReference type="GO" id="GO:0003677">
    <property type="term" value="F:DNA binding"/>
    <property type="evidence" value="ECO:0007669"/>
    <property type="project" value="UniProtKB-KW"/>
</dbReference>
<gene>
    <name evidence="2" type="ORF">SAMN05920897_1176</name>
</gene>
<protein>
    <submittedName>
        <fullName evidence="2">DNA-binding transcriptional regulator, FrmR family</fullName>
    </submittedName>
</protein>
<accession>A0A1N6WAQ2</accession>
<evidence type="ECO:0000313" key="2">
    <source>
        <dbReference type="EMBL" id="SIQ87221.1"/>
    </source>
</evidence>
<evidence type="ECO:0000313" key="3">
    <source>
        <dbReference type="Proteomes" id="UP000186400"/>
    </source>
</evidence>
<dbReference type="InterPro" id="IPR003735">
    <property type="entry name" value="Metal_Tscrpt_repr"/>
</dbReference>
<reference evidence="2 3" key="1">
    <citation type="submission" date="2017-01" db="EMBL/GenBank/DDBJ databases">
        <authorList>
            <person name="Mah S.A."/>
            <person name="Swanson W.J."/>
            <person name="Moy G.W."/>
            <person name="Vacquier V.D."/>
        </authorList>
    </citation>
    <scope>NUCLEOTIDE SEQUENCE [LARGE SCALE GENOMIC DNA]</scope>
    <source>
        <strain evidence="2 3">ASpG1</strain>
    </source>
</reference>
<dbReference type="PANTHER" id="PTHR33677">
    <property type="entry name" value="TRANSCRIPTIONAL REPRESSOR FRMR-RELATED"/>
    <property type="match status" value="1"/>
</dbReference>
<dbReference type="GO" id="GO:0046872">
    <property type="term" value="F:metal ion binding"/>
    <property type="evidence" value="ECO:0007669"/>
    <property type="project" value="InterPro"/>
</dbReference>
<dbReference type="OrthoDB" id="9811244at2"/>
<name>A0A1N6WAQ2_9SPIO</name>
<organism evidence="2 3">
    <name type="scientific">Alkalispirochaeta americana</name>
    <dbReference type="NCBI Taxonomy" id="159291"/>
    <lineage>
        <taxon>Bacteria</taxon>
        <taxon>Pseudomonadati</taxon>
        <taxon>Spirochaetota</taxon>
        <taxon>Spirochaetia</taxon>
        <taxon>Spirochaetales</taxon>
        <taxon>Spirochaetaceae</taxon>
        <taxon>Alkalispirochaeta</taxon>
    </lineage>
</organism>
<proteinExistence type="inferred from homology"/>
<dbReference type="Gene3D" id="1.20.58.1000">
    <property type="entry name" value="Metal-sensitive repressor, helix protomer"/>
    <property type="match status" value="1"/>
</dbReference>
<dbReference type="InterPro" id="IPR038390">
    <property type="entry name" value="Metal_Tscrpt_repr_sf"/>
</dbReference>
<sequence length="98" mass="11374">MMILMMSEEQKKNVRERLNRIAGQVGGVQRMVEDGRYCMDILAQTRSVIAALRAVEDLIMENHLKTCVTQAIKNDDTEDQREKVEELMQILAQFRKYG</sequence>
<dbReference type="GO" id="GO:0045892">
    <property type="term" value="P:negative regulation of DNA-templated transcription"/>
    <property type="evidence" value="ECO:0007669"/>
    <property type="project" value="UniProtKB-ARBA"/>
</dbReference>
<evidence type="ECO:0000256" key="1">
    <source>
        <dbReference type="ARBA" id="ARBA00005260"/>
    </source>
</evidence>